<sequence>MKSKKLIILLCVLFLMTACGKNEVDSPDKKENNTEQKSNNQNKSEEKEESEEVSFEVEGTNAPKDQGDLQVWFEGNIELEGNKVIAKGVTNLLPESRLTLDISPEEGTFIGGDGSGNVDSNGTFEIEAGVPDGFEGLLHVELSFKTGDQSDDKIKEHYSEGIKGGFARIYYDSYEDEMYSKAAFRNTIVFDGQSQSFSIIEPEWNKPDDLGNPTVWMKPTVEKFEDYVVVKIESNLIEDTFIRGTADIPNYITSGFSGSTYINPDGTATIYIKDPEKDSRIKGVSKYDIKIEVDPADGNNGKHVIEAYGENGERLSGDLVYKKDDGKAISQKVTISID</sequence>
<dbReference type="PROSITE" id="PS51257">
    <property type="entry name" value="PROKAR_LIPOPROTEIN"/>
    <property type="match status" value="1"/>
</dbReference>
<name>A0A919X905_9BACI</name>
<dbReference type="RefSeq" id="WP_212920749.1">
    <property type="nucleotide sequence ID" value="NZ_BORP01000003.1"/>
</dbReference>
<feature type="chain" id="PRO_5037885054" description="Lipoprotein" evidence="2">
    <location>
        <begin position="21"/>
        <end position="338"/>
    </location>
</feature>
<evidence type="ECO:0008006" key="5">
    <source>
        <dbReference type="Google" id="ProtNLM"/>
    </source>
</evidence>
<feature type="compositionally biased region" description="Basic and acidic residues" evidence="1">
    <location>
        <begin position="23"/>
        <end position="34"/>
    </location>
</feature>
<accession>A0A919X905</accession>
<organism evidence="3 4">
    <name type="scientific">Ornithinibacillus bavariensis</name>
    <dbReference type="NCBI Taxonomy" id="545502"/>
    <lineage>
        <taxon>Bacteria</taxon>
        <taxon>Bacillati</taxon>
        <taxon>Bacillota</taxon>
        <taxon>Bacilli</taxon>
        <taxon>Bacillales</taxon>
        <taxon>Bacillaceae</taxon>
        <taxon>Ornithinibacillus</taxon>
    </lineage>
</organism>
<evidence type="ECO:0000313" key="3">
    <source>
        <dbReference type="EMBL" id="GIO27254.1"/>
    </source>
</evidence>
<dbReference type="Proteomes" id="UP000676917">
    <property type="component" value="Unassembled WGS sequence"/>
</dbReference>
<evidence type="ECO:0000256" key="1">
    <source>
        <dbReference type="SAM" id="MobiDB-lite"/>
    </source>
</evidence>
<evidence type="ECO:0000313" key="4">
    <source>
        <dbReference type="Proteomes" id="UP000676917"/>
    </source>
</evidence>
<keyword evidence="2" id="KW-0732">Signal</keyword>
<evidence type="ECO:0000256" key="2">
    <source>
        <dbReference type="SAM" id="SignalP"/>
    </source>
</evidence>
<keyword evidence="4" id="KW-1185">Reference proteome</keyword>
<dbReference type="AlphaFoldDB" id="A0A919X905"/>
<gene>
    <name evidence="3" type="ORF">J43TS3_18650</name>
</gene>
<feature type="region of interest" description="Disordered" evidence="1">
    <location>
        <begin position="23"/>
        <end position="66"/>
    </location>
</feature>
<comment type="caution">
    <text evidence="3">The sequence shown here is derived from an EMBL/GenBank/DDBJ whole genome shotgun (WGS) entry which is preliminary data.</text>
</comment>
<dbReference type="EMBL" id="BORP01000003">
    <property type="protein sequence ID" value="GIO27254.1"/>
    <property type="molecule type" value="Genomic_DNA"/>
</dbReference>
<reference evidence="3" key="1">
    <citation type="submission" date="2021-03" db="EMBL/GenBank/DDBJ databases">
        <title>Antimicrobial resistance genes in bacteria isolated from Japanese honey, and their potential for conferring macrolide and lincosamide resistance in the American foulbrood pathogen Paenibacillus larvae.</title>
        <authorList>
            <person name="Okamoto M."/>
            <person name="Kumagai M."/>
            <person name="Kanamori H."/>
            <person name="Takamatsu D."/>
        </authorList>
    </citation>
    <scope>NUCLEOTIDE SEQUENCE</scope>
    <source>
        <strain evidence="3">J43TS3</strain>
    </source>
</reference>
<feature type="signal peptide" evidence="2">
    <location>
        <begin position="1"/>
        <end position="20"/>
    </location>
</feature>
<proteinExistence type="predicted"/>
<protein>
    <recommendedName>
        <fullName evidence="5">Lipoprotein</fullName>
    </recommendedName>
</protein>